<gene>
    <name evidence="1" type="ORF">E2C01_071872</name>
</gene>
<accession>A0A5B7I697</accession>
<evidence type="ECO:0000313" key="1">
    <source>
        <dbReference type="EMBL" id="MPC77419.1"/>
    </source>
</evidence>
<organism evidence="1 2">
    <name type="scientific">Portunus trituberculatus</name>
    <name type="common">Swimming crab</name>
    <name type="synonym">Neptunus trituberculatus</name>
    <dbReference type="NCBI Taxonomy" id="210409"/>
    <lineage>
        <taxon>Eukaryota</taxon>
        <taxon>Metazoa</taxon>
        <taxon>Ecdysozoa</taxon>
        <taxon>Arthropoda</taxon>
        <taxon>Crustacea</taxon>
        <taxon>Multicrustacea</taxon>
        <taxon>Malacostraca</taxon>
        <taxon>Eumalacostraca</taxon>
        <taxon>Eucarida</taxon>
        <taxon>Decapoda</taxon>
        <taxon>Pleocyemata</taxon>
        <taxon>Brachyura</taxon>
        <taxon>Eubrachyura</taxon>
        <taxon>Portunoidea</taxon>
        <taxon>Portunidae</taxon>
        <taxon>Portuninae</taxon>
        <taxon>Portunus</taxon>
    </lineage>
</organism>
<proteinExistence type="predicted"/>
<name>A0A5B7I697_PORTR</name>
<sequence>MKAAAVDSSWRGGAVVIRAAGNASYDVGEAIPPPPPPPPPATTTTVIGIVIIVAEKYQR</sequence>
<reference evidence="1 2" key="1">
    <citation type="submission" date="2019-05" db="EMBL/GenBank/DDBJ databases">
        <title>Another draft genome of Portunus trituberculatus and its Hox gene families provides insights of decapod evolution.</title>
        <authorList>
            <person name="Jeong J.-H."/>
            <person name="Song I."/>
            <person name="Kim S."/>
            <person name="Choi T."/>
            <person name="Kim D."/>
            <person name="Ryu S."/>
            <person name="Kim W."/>
        </authorList>
    </citation>
    <scope>NUCLEOTIDE SEQUENCE [LARGE SCALE GENOMIC DNA]</scope>
    <source>
        <tissue evidence="1">Muscle</tissue>
    </source>
</reference>
<comment type="caution">
    <text evidence="1">The sequence shown here is derived from an EMBL/GenBank/DDBJ whole genome shotgun (WGS) entry which is preliminary data.</text>
</comment>
<evidence type="ECO:0000313" key="2">
    <source>
        <dbReference type="Proteomes" id="UP000324222"/>
    </source>
</evidence>
<dbReference type="Proteomes" id="UP000324222">
    <property type="component" value="Unassembled WGS sequence"/>
</dbReference>
<dbReference type="AlphaFoldDB" id="A0A5B7I697"/>
<dbReference type="EMBL" id="VSRR010045837">
    <property type="protein sequence ID" value="MPC77419.1"/>
    <property type="molecule type" value="Genomic_DNA"/>
</dbReference>
<protein>
    <submittedName>
        <fullName evidence="1">Uncharacterized protein</fullName>
    </submittedName>
</protein>
<keyword evidence="2" id="KW-1185">Reference proteome</keyword>